<evidence type="ECO:0000259" key="1">
    <source>
        <dbReference type="Pfam" id="PF04155"/>
    </source>
</evidence>
<reference evidence="3" key="1">
    <citation type="submission" date="2017-02" db="UniProtKB">
        <authorList>
            <consortium name="WormBaseParasite"/>
        </authorList>
    </citation>
    <scope>IDENTIFICATION</scope>
</reference>
<dbReference type="InterPro" id="IPR007284">
    <property type="entry name" value="Ground-like_dom"/>
</dbReference>
<evidence type="ECO:0000313" key="2">
    <source>
        <dbReference type="Proteomes" id="UP000050640"/>
    </source>
</evidence>
<dbReference type="STRING" id="1147741.A0A0R3S6F5"/>
<name>A0A0R3S6F5_9BILA</name>
<dbReference type="Pfam" id="PF04155">
    <property type="entry name" value="Ground-like"/>
    <property type="match status" value="1"/>
</dbReference>
<accession>A0A0R3S6F5</accession>
<dbReference type="Proteomes" id="UP000050640">
    <property type="component" value="Unplaced"/>
</dbReference>
<dbReference type="AlphaFoldDB" id="A0A0R3S6F5"/>
<organism evidence="2 3">
    <name type="scientific">Elaeophora elaphi</name>
    <dbReference type="NCBI Taxonomy" id="1147741"/>
    <lineage>
        <taxon>Eukaryota</taxon>
        <taxon>Metazoa</taxon>
        <taxon>Ecdysozoa</taxon>
        <taxon>Nematoda</taxon>
        <taxon>Chromadorea</taxon>
        <taxon>Rhabditida</taxon>
        <taxon>Spirurina</taxon>
        <taxon>Spiruromorpha</taxon>
        <taxon>Filarioidea</taxon>
        <taxon>Onchocercidae</taxon>
        <taxon>Elaeophora</taxon>
    </lineage>
</organism>
<dbReference type="WBParaSite" id="EEL_0001037701-mRNA-1">
    <property type="protein sequence ID" value="EEL_0001037701-mRNA-1"/>
    <property type="gene ID" value="EEL_0001037701"/>
</dbReference>
<evidence type="ECO:0000313" key="3">
    <source>
        <dbReference type="WBParaSite" id="EEL_0001037701-mRNA-1"/>
    </source>
</evidence>
<keyword evidence="2" id="KW-1185">Reference proteome</keyword>
<proteinExistence type="predicted"/>
<sequence>LLVSLEVGRFFFLLFILFQKKIFREIVIDNTKNKINLQKTKELQVKYPNISSFFLFQSLSTSLTSSKRLIQKFAERKLKRDFNVICSEDSFTFITHATLYCQIVKFDVSCYAFSCSKELLDISR</sequence>
<protein>
    <submittedName>
        <fullName evidence="3">Ground-like domain-containing protein</fullName>
    </submittedName>
</protein>
<feature type="domain" description="Ground-like" evidence="1">
    <location>
        <begin position="58"/>
        <end position="113"/>
    </location>
</feature>